<gene>
    <name evidence="3" type="ORF">C7451_109108</name>
</gene>
<name>A0A2V3UX17_9SPHN</name>
<comment type="caution">
    <text evidence="3">The sequence shown here is derived from an EMBL/GenBank/DDBJ whole genome shotgun (WGS) entry which is preliminary data.</text>
</comment>
<dbReference type="RefSeq" id="WP_110299340.1">
    <property type="nucleotide sequence ID" value="NZ_QJJM01000009.1"/>
</dbReference>
<dbReference type="OrthoDB" id="9799036at2"/>
<organism evidence="3 4">
    <name type="scientific">Blastomonas natatoria</name>
    <dbReference type="NCBI Taxonomy" id="34015"/>
    <lineage>
        <taxon>Bacteria</taxon>
        <taxon>Pseudomonadati</taxon>
        <taxon>Pseudomonadota</taxon>
        <taxon>Alphaproteobacteria</taxon>
        <taxon>Sphingomonadales</taxon>
        <taxon>Sphingomonadaceae</taxon>
        <taxon>Blastomonas</taxon>
    </lineage>
</organism>
<dbReference type="GO" id="GO:0047617">
    <property type="term" value="F:fatty acyl-CoA hydrolase activity"/>
    <property type="evidence" value="ECO:0007669"/>
    <property type="project" value="TreeGrafter"/>
</dbReference>
<accession>A0A2V3UX17</accession>
<dbReference type="InterPro" id="IPR050563">
    <property type="entry name" value="4-hydroxybenzoyl-CoA_TE"/>
</dbReference>
<dbReference type="Proteomes" id="UP000248014">
    <property type="component" value="Unassembled WGS sequence"/>
</dbReference>
<evidence type="ECO:0000313" key="4">
    <source>
        <dbReference type="Proteomes" id="UP000248014"/>
    </source>
</evidence>
<dbReference type="EMBL" id="QJJM01000009">
    <property type="protein sequence ID" value="PXW73820.1"/>
    <property type="molecule type" value="Genomic_DNA"/>
</dbReference>
<proteinExistence type="inferred from homology"/>
<dbReference type="Gene3D" id="3.10.129.10">
    <property type="entry name" value="Hotdog Thioesterase"/>
    <property type="match status" value="1"/>
</dbReference>
<dbReference type="AlphaFoldDB" id="A0A2V3UX17"/>
<dbReference type="PANTHER" id="PTHR31793">
    <property type="entry name" value="4-HYDROXYBENZOYL-COA THIOESTERASE FAMILY MEMBER"/>
    <property type="match status" value="1"/>
</dbReference>
<comment type="similarity">
    <text evidence="1">Belongs to the 4-hydroxybenzoyl-CoA thioesterase family.</text>
</comment>
<dbReference type="CDD" id="cd00586">
    <property type="entry name" value="4HBT"/>
    <property type="match status" value="1"/>
</dbReference>
<dbReference type="InterPro" id="IPR029069">
    <property type="entry name" value="HotDog_dom_sf"/>
</dbReference>
<dbReference type="PANTHER" id="PTHR31793:SF27">
    <property type="entry name" value="NOVEL THIOESTERASE SUPERFAMILY DOMAIN AND SAPOSIN A-TYPE DOMAIN CONTAINING PROTEIN (0610012H03RIK)"/>
    <property type="match status" value="1"/>
</dbReference>
<dbReference type="SUPFAM" id="SSF54637">
    <property type="entry name" value="Thioesterase/thiol ester dehydrase-isomerase"/>
    <property type="match status" value="1"/>
</dbReference>
<sequence>MSRPVRPSRAHFKAFTQISTRWSDNDIYGHTNNSVYYFWFDTAVNEYLIKAGALDIHGGAVIGLVVETGCAYFAPTAFPDLIHAGVRVDHIGTSSVRYAVGLFANDEDAAAAAGHFTHVYVDRETRRPVPLPDALRTALETIRA</sequence>
<reference evidence="3 4" key="1">
    <citation type="submission" date="2018-05" db="EMBL/GenBank/DDBJ databases">
        <title>Genomic Encyclopedia of Type Strains, Phase IV (KMG-IV): sequencing the most valuable type-strain genomes for metagenomic binning, comparative biology and taxonomic classification.</title>
        <authorList>
            <person name="Goeker M."/>
        </authorList>
    </citation>
    <scope>NUCLEOTIDE SEQUENCE [LARGE SCALE GENOMIC DNA]</scope>
    <source>
        <strain evidence="3 4">DSM 3183</strain>
    </source>
</reference>
<evidence type="ECO:0000313" key="3">
    <source>
        <dbReference type="EMBL" id="PXW73820.1"/>
    </source>
</evidence>
<evidence type="ECO:0000256" key="1">
    <source>
        <dbReference type="ARBA" id="ARBA00005953"/>
    </source>
</evidence>
<dbReference type="Pfam" id="PF13279">
    <property type="entry name" value="4HBT_2"/>
    <property type="match status" value="1"/>
</dbReference>
<evidence type="ECO:0000256" key="2">
    <source>
        <dbReference type="ARBA" id="ARBA00022801"/>
    </source>
</evidence>
<protein>
    <submittedName>
        <fullName evidence="3">(3S)-malyl-CoA thioesterase</fullName>
    </submittedName>
</protein>
<keyword evidence="2" id="KW-0378">Hydrolase</keyword>
<keyword evidence="4" id="KW-1185">Reference proteome</keyword>